<evidence type="ECO:0000313" key="8">
    <source>
        <dbReference type="EMBL" id="BDI03858.1"/>
    </source>
</evidence>
<gene>
    <name evidence="8" type="ORF">CATMQ487_08280</name>
</gene>
<keyword evidence="6" id="KW-0482">Metalloprotease</keyword>
<organism evidence="8 9">
    <name type="scientific">Sphaerotilus microaerophilus</name>
    <dbReference type="NCBI Taxonomy" id="2914710"/>
    <lineage>
        <taxon>Bacteria</taxon>
        <taxon>Pseudomonadati</taxon>
        <taxon>Pseudomonadota</taxon>
        <taxon>Betaproteobacteria</taxon>
        <taxon>Burkholderiales</taxon>
        <taxon>Sphaerotilaceae</taxon>
        <taxon>Sphaerotilus</taxon>
    </lineage>
</organism>
<keyword evidence="5" id="KW-0862">Zinc</keyword>
<keyword evidence="4" id="KW-0378">Hydrolase</keyword>
<dbReference type="InterPro" id="IPR011990">
    <property type="entry name" value="TPR-like_helical_dom_sf"/>
</dbReference>
<dbReference type="InterPro" id="IPR051156">
    <property type="entry name" value="Mito/Outer_Membr_Metalloprot"/>
</dbReference>
<evidence type="ECO:0000313" key="9">
    <source>
        <dbReference type="Proteomes" id="UP001057498"/>
    </source>
</evidence>
<proteinExistence type="predicted"/>
<dbReference type="Proteomes" id="UP001057498">
    <property type="component" value="Chromosome"/>
</dbReference>
<evidence type="ECO:0000259" key="7">
    <source>
        <dbReference type="Pfam" id="PF01435"/>
    </source>
</evidence>
<protein>
    <submittedName>
        <fullName evidence="8">Peptidase M48</fullName>
    </submittedName>
</protein>
<keyword evidence="9" id="KW-1185">Reference proteome</keyword>
<dbReference type="PANTHER" id="PTHR22726">
    <property type="entry name" value="METALLOENDOPEPTIDASE OMA1"/>
    <property type="match status" value="1"/>
</dbReference>
<feature type="domain" description="Peptidase M48" evidence="7">
    <location>
        <begin position="94"/>
        <end position="276"/>
    </location>
</feature>
<dbReference type="InterPro" id="IPR001915">
    <property type="entry name" value="Peptidase_M48"/>
</dbReference>
<dbReference type="PANTHER" id="PTHR22726:SF24">
    <property type="entry name" value="M48 FAMILY METALLOPEPTIDASE"/>
    <property type="match status" value="1"/>
</dbReference>
<reference evidence="8" key="1">
    <citation type="submission" date="2022-04" db="EMBL/GenBank/DDBJ databases">
        <title>Whole genome sequence of Sphaerotilus sp. FB-5.</title>
        <authorList>
            <person name="Takeda M."/>
            <person name="Narihara S."/>
            <person name="Akimoto M."/>
            <person name="Akimoto R."/>
            <person name="Nishiyashiki S."/>
            <person name="Murakami T."/>
        </authorList>
    </citation>
    <scope>NUCLEOTIDE SEQUENCE</scope>
    <source>
        <strain evidence="8">FB-5</strain>
    </source>
</reference>
<evidence type="ECO:0000256" key="5">
    <source>
        <dbReference type="ARBA" id="ARBA00022833"/>
    </source>
</evidence>
<comment type="cofactor">
    <cofactor evidence="1">
        <name>Zn(2+)</name>
        <dbReference type="ChEBI" id="CHEBI:29105"/>
    </cofactor>
</comment>
<sequence length="459" mass="49454">MHRAPSSSHSPDGTDGLAQRLRRNRLTRRDTLWLFGAAVSATSATALQGCAVSPVTGERILVGLSPAQERQVDAQQSPQQFSQDLGAIQDDAVNRYVAGVGQRLQAGVQRSDMPYSYRVLNANYVNAYTFPAGAMGVTRGIMTELKDESELAALLGHELGHVNARHAAQRQGQAMVAQVAVVGLSVAAGDSGWAPLVGIGGQIGASAMLANYSRDHEREADALGQDYLVKAGYPAQGMTGLHQLLIDGHERQPSVLETMFASHPMSTERRDTARQRAETVYASSAKAAPQRERFMDSTSSLRRIKPTIDACKNGETAMAKKEMAQAQTLFGQALQHTPRDYAANLRMAQTLQAQGKAEDASRFVQTARDVYPQEAQAMKLGATLKLGLRDPAGAYADLQAYDRVLPGDAGVLFLKGVALEGQGRREAAAQHYAGYLRVTQQGQAAQFSASRLKSWGYLK</sequence>
<keyword evidence="3" id="KW-0479">Metal-binding</keyword>
<evidence type="ECO:0000256" key="4">
    <source>
        <dbReference type="ARBA" id="ARBA00022801"/>
    </source>
</evidence>
<dbReference type="EMBL" id="AP025730">
    <property type="protein sequence ID" value="BDI03858.1"/>
    <property type="molecule type" value="Genomic_DNA"/>
</dbReference>
<name>A0ABM7YH35_9BURK</name>
<evidence type="ECO:0000256" key="2">
    <source>
        <dbReference type="ARBA" id="ARBA00022670"/>
    </source>
</evidence>
<evidence type="ECO:0000256" key="3">
    <source>
        <dbReference type="ARBA" id="ARBA00022723"/>
    </source>
</evidence>
<dbReference type="Pfam" id="PF01435">
    <property type="entry name" value="Peptidase_M48"/>
    <property type="match status" value="1"/>
</dbReference>
<dbReference type="Pfam" id="PF14559">
    <property type="entry name" value="TPR_19"/>
    <property type="match status" value="1"/>
</dbReference>
<dbReference type="SUPFAM" id="SSF48452">
    <property type="entry name" value="TPR-like"/>
    <property type="match status" value="1"/>
</dbReference>
<evidence type="ECO:0000256" key="1">
    <source>
        <dbReference type="ARBA" id="ARBA00001947"/>
    </source>
</evidence>
<evidence type="ECO:0000256" key="6">
    <source>
        <dbReference type="ARBA" id="ARBA00023049"/>
    </source>
</evidence>
<keyword evidence="2" id="KW-0645">Protease</keyword>
<accession>A0ABM7YH35</accession>
<dbReference type="Gene3D" id="1.25.40.10">
    <property type="entry name" value="Tetratricopeptide repeat domain"/>
    <property type="match status" value="1"/>
</dbReference>
<dbReference type="Gene3D" id="3.30.2010.10">
    <property type="entry name" value="Metalloproteases ('zincins'), catalytic domain"/>
    <property type="match status" value="1"/>
</dbReference>